<dbReference type="Pfam" id="PF09296">
    <property type="entry name" value="NUDIX-like"/>
    <property type="match status" value="1"/>
</dbReference>
<keyword evidence="4" id="KW-0378">Hydrolase</keyword>
<sequence length="280" mass="30370">MDDHTAVSPSDIAATVVTPAGRVFVFRGSELLVRADDLALPGDDLHGHDWAADIQWQAMGEHLGQACVSAALARDATAPAGYVFKRLREMFPVLGENVAAVAGRAFQIAEWARTHRFCGHCGTPTVRVAHEFCMRCPNCGLSAYPRISPAMMVLIRKGDSILLARNANFVAGRYSALAGFVEAGESLEATVHREVEEEVGLRVRDLKYFKSQSWPFPHSLMLAFTAEYDGGDIRVDGKEIVDAQWYGPGERLPDIPPTDSVAGSLIRAHLPPGAIPHDAP</sequence>
<dbReference type="EC" id="3.6.1.22" evidence="2"/>
<dbReference type="EMBL" id="CP021108">
    <property type="protein sequence ID" value="ARP79657.1"/>
    <property type="molecule type" value="Genomic_DNA"/>
</dbReference>
<gene>
    <name evidence="8" type="ORF">CAL12_01650</name>
</gene>
<dbReference type="PROSITE" id="PS51462">
    <property type="entry name" value="NUDIX"/>
    <property type="match status" value="1"/>
</dbReference>
<keyword evidence="6" id="KW-0520">NAD</keyword>
<dbReference type="Gene3D" id="3.90.79.20">
    <property type="match status" value="1"/>
</dbReference>
<evidence type="ECO:0000256" key="6">
    <source>
        <dbReference type="ARBA" id="ARBA00023027"/>
    </source>
</evidence>
<evidence type="ECO:0000259" key="7">
    <source>
        <dbReference type="PROSITE" id="PS51462"/>
    </source>
</evidence>
<dbReference type="InterPro" id="IPR015797">
    <property type="entry name" value="NUDIX_hydrolase-like_dom_sf"/>
</dbReference>
<dbReference type="RefSeq" id="WP_086062889.1">
    <property type="nucleotide sequence ID" value="NZ_CP021108.1"/>
</dbReference>
<name>A0A1W6YF09_9BORD</name>
<dbReference type="Gene3D" id="3.90.79.10">
    <property type="entry name" value="Nucleoside Triphosphate Pyrophosphohydrolase"/>
    <property type="match status" value="1"/>
</dbReference>
<dbReference type="InterPro" id="IPR000086">
    <property type="entry name" value="NUDIX_hydrolase_dom"/>
</dbReference>
<evidence type="ECO:0000313" key="9">
    <source>
        <dbReference type="Proteomes" id="UP000194151"/>
    </source>
</evidence>
<keyword evidence="3" id="KW-0479">Metal-binding</keyword>
<evidence type="ECO:0000256" key="5">
    <source>
        <dbReference type="ARBA" id="ARBA00022842"/>
    </source>
</evidence>
<dbReference type="KEGG" id="bgv:CAL12_01650"/>
<evidence type="ECO:0000256" key="2">
    <source>
        <dbReference type="ARBA" id="ARBA00012381"/>
    </source>
</evidence>
<reference evidence="8 9" key="1">
    <citation type="submission" date="2017-05" db="EMBL/GenBank/DDBJ databases">
        <title>Complete and WGS of Bordetella genogroups.</title>
        <authorList>
            <person name="Spilker T."/>
            <person name="LiPuma J."/>
        </authorList>
    </citation>
    <scope>NUCLEOTIDE SEQUENCE [LARGE SCALE GENOMIC DNA]</scope>
    <source>
        <strain evidence="8 9">AU19157</strain>
    </source>
</reference>
<dbReference type="PANTHER" id="PTHR11383">
    <property type="entry name" value="NUCLEOSIDE DIPHOSPHATE-LINKED MOIETY X MOTIF 13"/>
    <property type="match status" value="1"/>
</dbReference>
<dbReference type="Proteomes" id="UP000194151">
    <property type="component" value="Chromosome"/>
</dbReference>
<dbReference type="NCBIfam" id="NF001299">
    <property type="entry name" value="PRK00241.1"/>
    <property type="match status" value="1"/>
</dbReference>
<protein>
    <recommendedName>
        <fullName evidence="2">NAD(+) diphosphatase</fullName>
        <ecNumber evidence="2">3.6.1.22</ecNumber>
    </recommendedName>
</protein>
<dbReference type="PANTHER" id="PTHR11383:SF3">
    <property type="entry name" value="NAD(P)H PYROPHOSPHATASE NUDT13, MITOCHONDRIAL"/>
    <property type="match status" value="1"/>
</dbReference>
<dbReference type="Pfam" id="PF00293">
    <property type="entry name" value="NUDIX"/>
    <property type="match status" value="1"/>
</dbReference>
<keyword evidence="9" id="KW-1185">Reference proteome</keyword>
<evidence type="ECO:0000256" key="4">
    <source>
        <dbReference type="ARBA" id="ARBA00022801"/>
    </source>
</evidence>
<organism evidence="8 9">
    <name type="scientific">Bordetella genomosp. 8</name>
    <dbReference type="NCBI Taxonomy" id="1416806"/>
    <lineage>
        <taxon>Bacteria</taxon>
        <taxon>Pseudomonadati</taxon>
        <taxon>Pseudomonadota</taxon>
        <taxon>Betaproteobacteria</taxon>
        <taxon>Burkholderiales</taxon>
        <taxon>Alcaligenaceae</taxon>
        <taxon>Bordetella</taxon>
    </lineage>
</organism>
<dbReference type="STRING" id="1416806.CAL12_01650"/>
<dbReference type="OrthoDB" id="9791656at2"/>
<dbReference type="SUPFAM" id="SSF55811">
    <property type="entry name" value="Nudix"/>
    <property type="match status" value="2"/>
</dbReference>
<dbReference type="GO" id="GO:0016787">
    <property type="term" value="F:hydrolase activity"/>
    <property type="evidence" value="ECO:0007669"/>
    <property type="project" value="UniProtKB-KW"/>
</dbReference>
<evidence type="ECO:0000256" key="3">
    <source>
        <dbReference type="ARBA" id="ARBA00022723"/>
    </source>
</evidence>
<dbReference type="Pfam" id="PF09297">
    <property type="entry name" value="Zn_ribbon_NUD"/>
    <property type="match status" value="1"/>
</dbReference>
<evidence type="ECO:0000256" key="1">
    <source>
        <dbReference type="ARBA" id="ARBA00001946"/>
    </source>
</evidence>
<evidence type="ECO:0000313" key="8">
    <source>
        <dbReference type="EMBL" id="ARP79657.1"/>
    </source>
</evidence>
<dbReference type="PROSITE" id="PS00893">
    <property type="entry name" value="NUDIX_BOX"/>
    <property type="match status" value="1"/>
</dbReference>
<dbReference type="InterPro" id="IPR020084">
    <property type="entry name" value="NUDIX_hydrolase_CS"/>
</dbReference>
<comment type="cofactor">
    <cofactor evidence="1">
        <name>Mg(2+)</name>
        <dbReference type="ChEBI" id="CHEBI:18420"/>
    </cofactor>
</comment>
<dbReference type="InterPro" id="IPR049734">
    <property type="entry name" value="NudC-like_C"/>
</dbReference>
<dbReference type="InterPro" id="IPR015375">
    <property type="entry name" value="NADH_PPase-like_N"/>
</dbReference>
<accession>A0A1W6YF09</accession>
<feature type="domain" description="Nudix hydrolase" evidence="7">
    <location>
        <begin position="145"/>
        <end position="268"/>
    </location>
</feature>
<dbReference type="GO" id="GO:0046872">
    <property type="term" value="F:metal ion binding"/>
    <property type="evidence" value="ECO:0007669"/>
    <property type="project" value="UniProtKB-KW"/>
</dbReference>
<keyword evidence="5" id="KW-0460">Magnesium</keyword>
<proteinExistence type="predicted"/>
<dbReference type="InterPro" id="IPR015376">
    <property type="entry name" value="Znr_NADH_PPase"/>
</dbReference>
<dbReference type="CDD" id="cd03429">
    <property type="entry name" value="NUDIX_NADH_pyrophosphatase_Nudt13"/>
    <property type="match status" value="1"/>
</dbReference>
<dbReference type="AlphaFoldDB" id="A0A1W6YF09"/>